<keyword evidence="2" id="KW-1185">Reference proteome</keyword>
<comment type="caution">
    <text evidence="1">The sequence shown here is derived from an EMBL/GenBank/DDBJ whole genome shotgun (WGS) entry which is preliminary data.</text>
</comment>
<organism evidence="1 2">
    <name type="scientific">Henosepilachna vigintioctopunctata</name>
    <dbReference type="NCBI Taxonomy" id="420089"/>
    <lineage>
        <taxon>Eukaryota</taxon>
        <taxon>Metazoa</taxon>
        <taxon>Ecdysozoa</taxon>
        <taxon>Arthropoda</taxon>
        <taxon>Hexapoda</taxon>
        <taxon>Insecta</taxon>
        <taxon>Pterygota</taxon>
        <taxon>Neoptera</taxon>
        <taxon>Endopterygota</taxon>
        <taxon>Coleoptera</taxon>
        <taxon>Polyphaga</taxon>
        <taxon>Cucujiformia</taxon>
        <taxon>Coccinelloidea</taxon>
        <taxon>Coccinellidae</taxon>
        <taxon>Epilachninae</taxon>
        <taxon>Epilachnini</taxon>
        <taxon>Henosepilachna</taxon>
    </lineage>
</organism>
<dbReference type="InterPro" id="IPR036789">
    <property type="entry name" value="Ribosomal_uL6-like_a/b-dom_sf"/>
</dbReference>
<evidence type="ECO:0000313" key="2">
    <source>
        <dbReference type="Proteomes" id="UP001431783"/>
    </source>
</evidence>
<dbReference type="Proteomes" id="UP001431783">
    <property type="component" value="Unassembled WGS sequence"/>
</dbReference>
<dbReference type="GO" id="GO:0019843">
    <property type="term" value="F:rRNA binding"/>
    <property type="evidence" value="ECO:0007669"/>
    <property type="project" value="InterPro"/>
</dbReference>
<sequence length="66" mass="7604">MKNNDEFLKIYVKGLSRNKIFLLLLLFQVNVRTMKQIVTNQTVKIPKGLTVSVKSRVITVKGQEEL</sequence>
<evidence type="ECO:0000313" key="1">
    <source>
        <dbReference type="EMBL" id="KAK9875641.1"/>
    </source>
</evidence>
<dbReference type="SUPFAM" id="SSF56053">
    <property type="entry name" value="Ribosomal protein L6"/>
    <property type="match status" value="1"/>
</dbReference>
<dbReference type="EMBL" id="JARQZJ010000034">
    <property type="protein sequence ID" value="KAK9875641.1"/>
    <property type="molecule type" value="Genomic_DNA"/>
</dbReference>
<gene>
    <name evidence="1" type="ORF">WA026_009440</name>
</gene>
<evidence type="ECO:0008006" key="3">
    <source>
        <dbReference type="Google" id="ProtNLM"/>
    </source>
</evidence>
<dbReference type="GO" id="GO:0005840">
    <property type="term" value="C:ribosome"/>
    <property type="evidence" value="ECO:0007669"/>
    <property type="project" value="InterPro"/>
</dbReference>
<proteinExistence type="predicted"/>
<name>A0AAW1U6U0_9CUCU</name>
<accession>A0AAW1U6U0</accession>
<dbReference type="AlphaFoldDB" id="A0AAW1U6U0"/>
<dbReference type="GO" id="GO:0003735">
    <property type="term" value="F:structural constituent of ribosome"/>
    <property type="evidence" value="ECO:0007669"/>
    <property type="project" value="InterPro"/>
</dbReference>
<dbReference type="Gene3D" id="3.90.930.12">
    <property type="entry name" value="Ribosomal protein L6, alpha-beta domain"/>
    <property type="match status" value="1"/>
</dbReference>
<protein>
    <recommendedName>
        <fullName evidence="3">Ribosomal protein L6</fullName>
    </recommendedName>
</protein>
<reference evidence="1 2" key="1">
    <citation type="submission" date="2023-03" db="EMBL/GenBank/DDBJ databases">
        <title>Genome insight into feeding habits of ladybird beetles.</title>
        <authorList>
            <person name="Li H.-S."/>
            <person name="Huang Y.-H."/>
            <person name="Pang H."/>
        </authorList>
    </citation>
    <scope>NUCLEOTIDE SEQUENCE [LARGE SCALE GENOMIC DNA]</scope>
    <source>
        <strain evidence="1">SYSU_2023b</strain>
        <tissue evidence="1">Whole body</tissue>
    </source>
</reference>
<dbReference type="GO" id="GO:0006412">
    <property type="term" value="P:translation"/>
    <property type="evidence" value="ECO:0007669"/>
    <property type="project" value="InterPro"/>
</dbReference>